<comment type="caution">
    <text evidence="2">The sequence shown here is derived from an EMBL/GenBank/DDBJ whole genome shotgun (WGS) entry which is preliminary data.</text>
</comment>
<protein>
    <recommendedName>
        <fullName evidence="4">DoxX family membrane protein</fullName>
    </recommendedName>
</protein>
<dbReference type="Proteomes" id="UP001143304">
    <property type="component" value="Unassembled WGS sequence"/>
</dbReference>
<gene>
    <name evidence="2" type="ORF">EYC82_14605</name>
</gene>
<dbReference type="PANTHER" id="PTHR36974">
    <property type="entry name" value="MEMBRANE PROTEIN-RELATED"/>
    <property type="match status" value="1"/>
</dbReference>
<evidence type="ECO:0008006" key="4">
    <source>
        <dbReference type="Google" id="ProtNLM"/>
    </source>
</evidence>
<name>A0ABT3T8L6_9GAMM</name>
<dbReference type="PANTHER" id="PTHR36974:SF1">
    <property type="entry name" value="DOXX FAMILY MEMBRANE PROTEIN"/>
    <property type="match status" value="1"/>
</dbReference>
<feature type="transmembrane region" description="Helical" evidence="1">
    <location>
        <begin position="50"/>
        <end position="67"/>
    </location>
</feature>
<keyword evidence="3" id="KW-1185">Reference proteome</keyword>
<organism evidence="2 3">
    <name type="scientific">Candidatus Marimicrobium litorale</name>
    <dbReference type="NCBI Taxonomy" id="2518991"/>
    <lineage>
        <taxon>Bacteria</taxon>
        <taxon>Pseudomonadati</taxon>
        <taxon>Pseudomonadota</taxon>
        <taxon>Gammaproteobacteria</taxon>
        <taxon>Cellvibrionales</taxon>
        <taxon>Halieaceae</taxon>
        <taxon>Marimicrobium</taxon>
    </lineage>
</organism>
<dbReference type="RefSeq" id="WP_279250291.1">
    <property type="nucleotide sequence ID" value="NZ_SHNO01000001.1"/>
</dbReference>
<keyword evidence="1" id="KW-0812">Transmembrane</keyword>
<reference evidence="2" key="1">
    <citation type="submission" date="2019-02" db="EMBL/GenBank/DDBJ databases">
        <authorList>
            <person name="Li S.-H."/>
        </authorList>
    </citation>
    <scope>NUCLEOTIDE SEQUENCE</scope>
    <source>
        <strain evidence="2">IMCC11814</strain>
    </source>
</reference>
<evidence type="ECO:0000313" key="3">
    <source>
        <dbReference type="Proteomes" id="UP001143304"/>
    </source>
</evidence>
<dbReference type="EMBL" id="SHNO01000001">
    <property type="protein sequence ID" value="MCX2978595.1"/>
    <property type="molecule type" value="Genomic_DNA"/>
</dbReference>
<evidence type="ECO:0000256" key="1">
    <source>
        <dbReference type="SAM" id="Phobius"/>
    </source>
</evidence>
<keyword evidence="1" id="KW-1133">Transmembrane helix</keyword>
<sequence>MTHSDRPRTGALRTLSIAALVLGFCVAGLLHFTHTAGLAAITPLPFAREIVWITGIMEFLFAGFLLWKPTRQFTALWLSVFCIVVLPANINMAIYNLPMFGSQAPPVVLWGRIPAQFLLIAWILYAADAWRPLRARGWRALLG</sequence>
<feature type="transmembrane region" description="Helical" evidence="1">
    <location>
        <begin position="12"/>
        <end position="30"/>
    </location>
</feature>
<keyword evidence="1" id="KW-0472">Membrane</keyword>
<feature type="transmembrane region" description="Helical" evidence="1">
    <location>
        <begin position="74"/>
        <end position="95"/>
    </location>
</feature>
<proteinExistence type="predicted"/>
<feature type="transmembrane region" description="Helical" evidence="1">
    <location>
        <begin position="107"/>
        <end position="127"/>
    </location>
</feature>
<evidence type="ECO:0000313" key="2">
    <source>
        <dbReference type="EMBL" id="MCX2978595.1"/>
    </source>
</evidence>
<accession>A0ABT3T8L6</accession>